<dbReference type="RefSeq" id="WP_146501797.1">
    <property type="nucleotide sequence ID" value="NZ_SJPG01000001.1"/>
</dbReference>
<evidence type="ECO:0000313" key="5">
    <source>
        <dbReference type="Proteomes" id="UP000316095"/>
    </source>
</evidence>
<proteinExistence type="predicted"/>
<dbReference type="EMBL" id="SJPG01000001">
    <property type="protein sequence ID" value="TWT59604.1"/>
    <property type="molecule type" value="Genomic_DNA"/>
</dbReference>
<evidence type="ECO:0000313" key="4">
    <source>
        <dbReference type="EMBL" id="TWT59604.1"/>
    </source>
</evidence>
<dbReference type="InterPro" id="IPR050194">
    <property type="entry name" value="Glycosyltransferase_grp1"/>
</dbReference>
<feature type="domain" description="Glycosyltransferase subfamily 4-like N-terminal" evidence="3">
    <location>
        <begin position="16"/>
        <end position="199"/>
    </location>
</feature>
<dbReference type="GO" id="GO:0016758">
    <property type="term" value="F:hexosyltransferase activity"/>
    <property type="evidence" value="ECO:0007669"/>
    <property type="project" value="TreeGrafter"/>
</dbReference>
<dbReference type="CDD" id="cd03794">
    <property type="entry name" value="GT4_WbuB-like"/>
    <property type="match status" value="1"/>
</dbReference>
<dbReference type="OrthoDB" id="9811902at2"/>
<dbReference type="EC" id="2.4.1.-" evidence="4"/>
<keyword evidence="5" id="KW-1185">Reference proteome</keyword>
<organism evidence="4 5">
    <name type="scientific">Rubinisphaera italica</name>
    <dbReference type="NCBI Taxonomy" id="2527969"/>
    <lineage>
        <taxon>Bacteria</taxon>
        <taxon>Pseudomonadati</taxon>
        <taxon>Planctomycetota</taxon>
        <taxon>Planctomycetia</taxon>
        <taxon>Planctomycetales</taxon>
        <taxon>Planctomycetaceae</taxon>
        <taxon>Rubinisphaera</taxon>
    </lineage>
</organism>
<evidence type="ECO:0000259" key="2">
    <source>
        <dbReference type="Pfam" id="PF00534"/>
    </source>
</evidence>
<keyword evidence="1" id="KW-1133">Transmembrane helix</keyword>
<accession>A0A5C5X9Y6</accession>
<dbReference type="PANTHER" id="PTHR45947:SF3">
    <property type="entry name" value="SULFOQUINOVOSYL TRANSFERASE SQD2"/>
    <property type="match status" value="1"/>
</dbReference>
<keyword evidence="4" id="KW-0808">Transferase</keyword>
<feature type="domain" description="Glycosyl transferase family 1" evidence="2">
    <location>
        <begin position="212"/>
        <end position="379"/>
    </location>
</feature>
<dbReference type="PANTHER" id="PTHR45947">
    <property type="entry name" value="SULFOQUINOVOSYL TRANSFERASE SQD2"/>
    <property type="match status" value="1"/>
</dbReference>
<dbReference type="Gene3D" id="3.40.50.2000">
    <property type="entry name" value="Glycogen Phosphorylase B"/>
    <property type="match status" value="2"/>
</dbReference>
<dbReference type="Pfam" id="PF13579">
    <property type="entry name" value="Glyco_trans_4_4"/>
    <property type="match status" value="1"/>
</dbReference>
<dbReference type="Proteomes" id="UP000316095">
    <property type="component" value="Unassembled WGS sequence"/>
</dbReference>
<name>A0A5C5X9Y6_9PLAN</name>
<keyword evidence="1" id="KW-0472">Membrane</keyword>
<keyword evidence="1" id="KW-0812">Transmembrane</keyword>
<sequence length="407" mass="45054">MRVLLVHQAFVSPGQGGGTRHYEMACRLVKRGYDFTVVASDTNYLDGIRKEGSKGLVSKETIDGINVLRAYTIPTYHRSFVWRVVSFLSFMVTSVLAGLSAGKADLVIGTTPPIFQAVSAWILSVIRRCPFLLEVRDLWPEFAVNMGVLKNPVLIWMARQLESFLYARASHILVNSPAYQDYLLSKGIKAEKISVIPNGVDPEMFNSSMDTRDIRKELNLENKFIATYAGALGMANDIDTILHAASMTDAPEIHYLIVGDGKERPRLQQLAKELNLTNLTFTGGVAKQEMSAYLTASNVCLATLQDIPMFKTVYPNKVFDYMAAGRPVILGIDGVIREVLESANGGVFIHPGKPEELRKAVMAMAVDPQISESMGKSGQDYVTLHFNRDNHAEDLHKLLNKVSRKAA</sequence>
<feature type="transmembrane region" description="Helical" evidence="1">
    <location>
        <begin position="80"/>
        <end position="100"/>
    </location>
</feature>
<keyword evidence="4" id="KW-0328">Glycosyltransferase</keyword>
<dbReference type="Pfam" id="PF00534">
    <property type="entry name" value="Glycos_transf_1"/>
    <property type="match status" value="1"/>
</dbReference>
<dbReference type="InterPro" id="IPR028098">
    <property type="entry name" value="Glyco_trans_4-like_N"/>
</dbReference>
<gene>
    <name evidence="4" type="primary">cpoA</name>
    <name evidence="4" type="ORF">Pan54_03120</name>
</gene>
<dbReference type="SUPFAM" id="SSF53756">
    <property type="entry name" value="UDP-Glycosyltransferase/glycogen phosphorylase"/>
    <property type="match status" value="1"/>
</dbReference>
<comment type="caution">
    <text evidence="4">The sequence shown here is derived from an EMBL/GenBank/DDBJ whole genome shotgun (WGS) entry which is preliminary data.</text>
</comment>
<evidence type="ECO:0000256" key="1">
    <source>
        <dbReference type="SAM" id="Phobius"/>
    </source>
</evidence>
<dbReference type="InterPro" id="IPR001296">
    <property type="entry name" value="Glyco_trans_1"/>
</dbReference>
<evidence type="ECO:0000259" key="3">
    <source>
        <dbReference type="Pfam" id="PF13579"/>
    </source>
</evidence>
<protein>
    <submittedName>
        <fullName evidence="4">Alpha-galactosylglucosyldiacylglycerol synthase</fullName>
        <ecNumber evidence="4">2.4.1.-</ecNumber>
    </submittedName>
</protein>
<reference evidence="4 5" key="1">
    <citation type="submission" date="2019-02" db="EMBL/GenBank/DDBJ databases">
        <title>Deep-cultivation of Planctomycetes and their phenomic and genomic characterization uncovers novel biology.</title>
        <authorList>
            <person name="Wiegand S."/>
            <person name="Jogler M."/>
            <person name="Boedeker C."/>
            <person name="Pinto D."/>
            <person name="Vollmers J."/>
            <person name="Rivas-Marin E."/>
            <person name="Kohn T."/>
            <person name="Peeters S.H."/>
            <person name="Heuer A."/>
            <person name="Rast P."/>
            <person name="Oberbeckmann S."/>
            <person name="Bunk B."/>
            <person name="Jeske O."/>
            <person name="Meyerdierks A."/>
            <person name="Storesund J.E."/>
            <person name="Kallscheuer N."/>
            <person name="Luecker S."/>
            <person name="Lage O.M."/>
            <person name="Pohl T."/>
            <person name="Merkel B.J."/>
            <person name="Hornburger P."/>
            <person name="Mueller R.-W."/>
            <person name="Bruemmer F."/>
            <person name="Labrenz M."/>
            <person name="Spormann A.M."/>
            <person name="Op Den Camp H."/>
            <person name="Overmann J."/>
            <person name="Amann R."/>
            <person name="Jetten M.S.M."/>
            <person name="Mascher T."/>
            <person name="Medema M.H."/>
            <person name="Devos D.P."/>
            <person name="Kaster A.-K."/>
            <person name="Ovreas L."/>
            <person name="Rohde M."/>
            <person name="Galperin M.Y."/>
            <person name="Jogler C."/>
        </authorList>
    </citation>
    <scope>NUCLEOTIDE SEQUENCE [LARGE SCALE GENOMIC DNA]</scope>
    <source>
        <strain evidence="4 5">Pan54</strain>
    </source>
</reference>
<dbReference type="AlphaFoldDB" id="A0A5C5X9Y6"/>